<dbReference type="Proteomes" id="UP000325395">
    <property type="component" value="Unassembled WGS sequence"/>
</dbReference>
<keyword evidence="2" id="KW-1185">Reference proteome</keyword>
<name>A0ABQ6W5M2_9EURO</name>
<accession>A0ABQ6W5M2</accession>
<evidence type="ECO:0000313" key="2">
    <source>
        <dbReference type="Proteomes" id="UP000325395"/>
    </source>
</evidence>
<organism evidence="1 2">
    <name type="scientific">Aspergillus pseudocaelatus</name>
    <dbReference type="NCBI Taxonomy" id="1825620"/>
    <lineage>
        <taxon>Eukaryota</taxon>
        <taxon>Fungi</taxon>
        <taxon>Dikarya</taxon>
        <taxon>Ascomycota</taxon>
        <taxon>Pezizomycotina</taxon>
        <taxon>Eurotiomycetes</taxon>
        <taxon>Eurotiomycetidae</taxon>
        <taxon>Eurotiales</taxon>
        <taxon>Aspergillaceae</taxon>
        <taxon>Aspergillus</taxon>
        <taxon>Aspergillus subgen. Circumdati</taxon>
    </lineage>
</organism>
<gene>
    <name evidence="1" type="ORF">BDV36DRAFT_300909</name>
</gene>
<dbReference type="EMBL" id="ML735835">
    <property type="protein sequence ID" value="KAE8412439.1"/>
    <property type="molecule type" value="Genomic_DNA"/>
</dbReference>
<reference evidence="1 2" key="1">
    <citation type="submission" date="2019-04" db="EMBL/GenBank/DDBJ databases">
        <authorList>
            <consortium name="DOE Joint Genome Institute"/>
            <person name="Mondo S."/>
            <person name="Kjaerbolling I."/>
            <person name="Vesth T."/>
            <person name="Frisvad J.C."/>
            <person name="Nybo J.L."/>
            <person name="Theobald S."/>
            <person name="Kildgaard S."/>
            <person name="Isbrandt T."/>
            <person name="Kuo A."/>
            <person name="Sato A."/>
            <person name="Lyhne E.K."/>
            <person name="Kogle M.E."/>
            <person name="Wiebenga A."/>
            <person name="Kun R.S."/>
            <person name="Lubbers R.J."/>
            <person name="Makela M.R."/>
            <person name="Barry K."/>
            <person name="Chovatia M."/>
            <person name="Clum A."/>
            <person name="Daum C."/>
            <person name="Haridas S."/>
            <person name="He G."/>
            <person name="LaButti K."/>
            <person name="Lipzen A."/>
            <person name="Riley R."/>
            <person name="Salamov A."/>
            <person name="Simmons B.A."/>
            <person name="Magnuson J.K."/>
            <person name="Henrissat B."/>
            <person name="Mortensen U.H."/>
            <person name="Larsen T.O."/>
            <person name="Devries R.P."/>
            <person name="Grigoriev I.V."/>
            <person name="Machida M."/>
            <person name="Baker S.E."/>
            <person name="Andersen M.R."/>
            <person name="Cantor M.N."/>
            <person name="Hua S.X."/>
        </authorList>
    </citation>
    <scope>NUCLEOTIDE SEQUENCE [LARGE SCALE GENOMIC DNA]</scope>
    <source>
        <strain evidence="1 2">CBS 117616</strain>
    </source>
</reference>
<evidence type="ECO:0000313" key="1">
    <source>
        <dbReference type="EMBL" id="KAE8412439.1"/>
    </source>
</evidence>
<protein>
    <submittedName>
        <fullName evidence="1">Uncharacterized protein</fullName>
    </submittedName>
</protein>
<sequence length="60" mass="6835">MKKEEPEKSMLADPALLDKFDKLLIDLLGAWHTESIDALESICYSKVMQEVHELMEVTGN</sequence>
<proteinExistence type="predicted"/>